<feature type="compositionally biased region" description="Basic and acidic residues" evidence="3">
    <location>
        <begin position="1"/>
        <end position="21"/>
    </location>
</feature>
<dbReference type="Proteomes" id="UP001162060">
    <property type="component" value="Unassembled WGS sequence"/>
</dbReference>
<evidence type="ECO:0000259" key="4">
    <source>
        <dbReference type="Pfam" id="PF03828"/>
    </source>
</evidence>
<evidence type="ECO:0000313" key="7">
    <source>
        <dbReference type="Proteomes" id="UP001162060"/>
    </source>
</evidence>
<dbReference type="PANTHER" id="PTHR23092:SF15">
    <property type="entry name" value="INACTIVE NON-CANONICAL POLY(A) RNA POLYMERASE PROTEIN TRF4-2-RELATED"/>
    <property type="match status" value="1"/>
</dbReference>
<dbReference type="GO" id="GO:0003729">
    <property type="term" value="F:mRNA binding"/>
    <property type="evidence" value="ECO:0007669"/>
    <property type="project" value="TreeGrafter"/>
</dbReference>
<feature type="compositionally biased region" description="Low complexity" evidence="3">
    <location>
        <begin position="453"/>
        <end position="474"/>
    </location>
</feature>
<protein>
    <recommendedName>
        <fullName evidence="8">Polymerase nucleotidyl transferase domain-containing protein</fullName>
    </recommendedName>
</protein>
<sequence>MDGRRRQIINDDHETLHRDHGTTTSTTTRPQSQQFTGRPLDALHHERVTRDSPKFAPSSGLSSASSCRVSNNFIKSGAKPKRVDETRSSIVANRQRATDALHDEIVAYTASVQSTVKQLAVPIEETIANVRTSVLSLWPEAKVETFGSYATGLWLPDSDVDLVVIPRPASCCSQSEDATQTTTEQLRELATLLQAKHWVASLVVLDTAKVPVLKVLSATTSVPIDITFQSAATHSGLLARDLIKRYTAKIPELYPLAIVFKQLLRERDLNDAYTGGLSSYSLVLMLIHFSQLWRNGDSCFQAAAVYASGALPPLPSTLAASSQTMKPGRRIQSDLTSVSQRTAEETKSNGVEATAVSLPAPASSYATVVARAKTQQTLDGASQEPATKPRFSYAAVAAGIVKVSENKKPAGPPYSYAAAVAAPAALPSAASNGKNATTATKQAQDTRSLDAVSVSSSNADTEDSSSSCSHSSLMDSDDESAKVLSHLPPASLGEHTMMILEFFGLIFDYSKNGLSVRDGGYIYRLAESHRSQVGKPALVIEDPIHPDRNVSASSFAFFKVVALFEDSFYAIKYFRASKFTPSVLRCLLSTAGQTNVSHSNAGP</sequence>
<keyword evidence="1" id="KW-0479">Metal-binding</keyword>
<dbReference type="GO" id="GO:0043634">
    <property type="term" value="P:polyadenylation-dependent ncRNA catabolic process"/>
    <property type="evidence" value="ECO:0007669"/>
    <property type="project" value="TreeGrafter"/>
</dbReference>
<proteinExistence type="predicted"/>
<dbReference type="InterPro" id="IPR043519">
    <property type="entry name" value="NT_sf"/>
</dbReference>
<reference evidence="6" key="1">
    <citation type="submission" date="2024-01" db="EMBL/GenBank/DDBJ databases">
        <authorList>
            <person name="Webb A."/>
        </authorList>
    </citation>
    <scope>NUCLEOTIDE SEQUENCE</scope>
    <source>
        <strain evidence="6">Pm1</strain>
    </source>
</reference>
<dbReference type="PANTHER" id="PTHR23092">
    <property type="entry name" value="POLY(A) RNA POLYMERASE"/>
    <property type="match status" value="1"/>
</dbReference>
<dbReference type="EMBL" id="CAKLBY020000223">
    <property type="protein sequence ID" value="CAK7936006.1"/>
    <property type="molecule type" value="Genomic_DNA"/>
</dbReference>
<feature type="region of interest" description="Disordered" evidence="3">
    <location>
        <begin position="1"/>
        <end position="38"/>
    </location>
</feature>
<dbReference type="AlphaFoldDB" id="A0AAV1UN10"/>
<feature type="domain" description="Poly(A) RNA polymerase mitochondrial-like central palm" evidence="5">
    <location>
        <begin position="124"/>
        <end position="246"/>
    </location>
</feature>
<keyword evidence="2" id="KW-0460">Magnesium</keyword>
<dbReference type="SUPFAM" id="SSF81301">
    <property type="entry name" value="Nucleotidyltransferase"/>
    <property type="match status" value="1"/>
</dbReference>
<dbReference type="CDD" id="cd05402">
    <property type="entry name" value="NT_PAP_TUTase"/>
    <property type="match status" value="1"/>
</dbReference>
<dbReference type="SUPFAM" id="SSF81631">
    <property type="entry name" value="PAP/OAS1 substrate-binding domain"/>
    <property type="match status" value="1"/>
</dbReference>
<feature type="region of interest" description="Disordered" evidence="3">
    <location>
        <begin position="429"/>
        <end position="474"/>
    </location>
</feature>
<evidence type="ECO:0000256" key="1">
    <source>
        <dbReference type="ARBA" id="ARBA00022723"/>
    </source>
</evidence>
<feature type="domain" description="PAP-associated" evidence="4">
    <location>
        <begin position="491"/>
        <end position="547"/>
    </location>
</feature>
<dbReference type="InterPro" id="IPR002058">
    <property type="entry name" value="PAP_assoc"/>
</dbReference>
<dbReference type="Pfam" id="PF22600">
    <property type="entry name" value="MTPAP-like_central"/>
    <property type="match status" value="1"/>
</dbReference>
<dbReference type="InterPro" id="IPR054708">
    <property type="entry name" value="MTPAP-like_central"/>
</dbReference>
<evidence type="ECO:0008006" key="8">
    <source>
        <dbReference type="Google" id="ProtNLM"/>
    </source>
</evidence>
<gene>
    <name evidence="6" type="ORF">PM001_LOCUS21156</name>
</gene>
<organism evidence="6 7">
    <name type="scientific">Peronospora matthiolae</name>
    <dbReference type="NCBI Taxonomy" id="2874970"/>
    <lineage>
        <taxon>Eukaryota</taxon>
        <taxon>Sar</taxon>
        <taxon>Stramenopiles</taxon>
        <taxon>Oomycota</taxon>
        <taxon>Peronosporomycetes</taxon>
        <taxon>Peronosporales</taxon>
        <taxon>Peronosporaceae</taxon>
        <taxon>Peronospora</taxon>
    </lineage>
</organism>
<feature type="compositionally biased region" description="Polar residues" evidence="3">
    <location>
        <begin position="432"/>
        <end position="446"/>
    </location>
</feature>
<evidence type="ECO:0000256" key="3">
    <source>
        <dbReference type="SAM" id="MobiDB-lite"/>
    </source>
</evidence>
<evidence type="ECO:0000256" key="2">
    <source>
        <dbReference type="ARBA" id="ARBA00022842"/>
    </source>
</evidence>
<accession>A0AAV1UN10</accession>
<name>A0AAV1UN10_9STRA</name>
<comment type="caution">
    <text evidence="6">The sequence shown here is derived from an EMBL/GenBank/DDBJ whole genome shotgun (WGS) entry which is preliminary data.</text>
</comment>
<evidence type="ECO:0000259" key="5">
    <source>
        <dbReference type="Pfam" id="PF22600"/>
    </source>
</evidence>
<dbReference type="Gene3D" id="1.10.1410.10">
    <property type="match status" value="2"/>
</dbReference>
<evidence type="ECO:0000313" key="6">
    <source>
        <dbReference type="EMBL" id="CAK7936006.1"/>
    </source>
</evidence>
<dbReference type="GO" id="GO:0005730">
    <property type="term" value="C:nucleolus"/>
    <property type="evidence" value="ECO:0007669"/>
    <property type="project" value="TreeGrafter"/>
</dbReference>
<dbReference type="GO" id="GO:0046872">
    <property type="term" value="F:metal ion binding"/>
    <property type="evidence" value="ECO:0007669"/>
    <property type="project" value="UniProtKB-KW"/>
</dbReference>
<dbReference type="GO" id="GO:1990817">
    <property type="term" value="F:poly(A) RNA polymerase activity"/>
    <property type="evidence" value="ECO:0007669"/>
    <property type="project" value="InterPro"/>
</dbReference>
<dbReference type="GO" id="GO:0031499">
    <property type="term" value="C:TRAMP complex"/>
    <property type="evidence" value="ECO:0007669"/>
    <property type="project" value="TreeGrafter"/>
</dbReference>
<dbReference type="Pfam" id="PF03828">
    <property type="entry name" value="PAP_assoc"/>
    <property type="match status" value="1"/>
</dbReference>
<dbReference type="GO" id="GO:0031123">
    <property type="term" value="P:RNA 3'-end processing"/>
    <property type="evidence" value="ECO:0007669"/>
    <property type="project" value="TreeGrafter"/>
</dbReference>
<dbReference type="Gene3D" id="3.30.460.10">
    <property type="entry name" value="Beta Polymerase, domain 2"/>
    <property type="match status" value="1"/>
</dbReference>
<dbReference type="InterPro" id="IPR045862">
    <property type="entry name" value="Trf4-like"/>
</dbReference>